<evidence type="ECO:0000259" key="3">
    <source>
        <dbReference type="Pfam" id="PF20616"/>
    </source>
</evidence>
<evidence type="ECO:0000256" key="1">
    <source>
        <dbReference type="SAM" id="SignalP"/>
    </source>
</evidence>
<organism evidence="4 5">
    <name type="scientific">Grimontia hollisae CIP 101886</name>
    <dbReference type="NCBI Taxonomy" id="675812"/>
    <lineage>
        <taxon>Bacteria</taxon>
        <taxon>Pseudomonadati</taxon>
        <taxon>Pseudomonadota</taxon>
        <taxon>Gammaproteobacteria</taxon>
        <taxon>Vibrionales</taxon>
        <taxon>Vibrionaceae</taxon>
        <taxon>Grimontia</taxon>
    </lineage>
</organism>
<dbReference type="Proteomes" id="UP000003604">
    <property type="component" value="Unassembled WGS sequence"/>
</dbReference>
<evidence type="ECO:0000313" key="4">
    <source>
        <dbReference type="EMBL" id="EEY70997.1"/>
    </source>
</evidence>
<feature type="domain" description="Capsule biosynthesis GfcC-like N-terminal" evidence="3">
    <location>
        <begin position="82"/>
        <end position="171"/>
    </location>
</feature>
<evidence type="ECO:0000313" key="5">
    <source>
        <dbReference type="Proteomes" id="UP000003604"/>
    </source>
</evidence>
<dbReference type="eggNOG" id="ENOG502ZAUX">
    <property type="taxonomic scope" value="Bacteria"/>
</dbReference>
<dbReference type="InterPro" id="IPR046459">
    <property type="entry name" value="Caps_syn_GfcC_N"/>
</dbReference>
<keyword evidence="5" id="KW-1185">Reference proteome</keyword>
<dbReference type="InterPro" id="IPR010425">
    <property type="entry name" value="Caps_synth_GfcC-like_C"/>
</dbReference>
<dbReference type="AlphaFoldDB" id="D0IAS9"/>
<dbReference type="Pfam" id="PF06251">
    <property type="entry name" value="Caps_syn_GfcC_C"/>
    <property type="match status" value="1"/>
</dbReference>
<feature type="domain" description="Capsule biosynthesis GfcC-like C-terminal" evidence="2">
    <location>
        <begin position="193"/>
        <end position="276"/>
    </location>
</feature>
<sequence>MIKKLCISRLSFPFFCRRSIVLFCFVLTPHAAIATEETAVTVTSSVDADKHFSLSFNNAPRISQLVSEGASVIRAHISETKAHSTDSIYWTGAGLFSDDEDTSLNASSSSVINKLNKLADLWYSDSKKRDAVLSLRDFIAASTFKPRLTVTLDEDVYLAGTQQNPLMKGRFYFQLPSRPTHIWMTGAVAKTQKIPFSAPFFASDYLNNTTTLNTFGISNVSVIQPNGELETHHVSYWNHQPAGLAPGAIIFVPFQHLPTDLDVLNQEIPRLLQHRVM</sequence>
<evidence type="ECO:0000259" key="2">
    <source>
        <dbReference type="Pfam" id="PF06251"/>
    </source>
</evidence>
<dbReference type="OrthoDB" id="5814422at2"/>
<name>D0IAS9_GRIHO</name>
<reference evidence="4 5" key="1">
    <citation type="submission" date="2009-10" db="EMBL/GenBank/DDBJ databases">
        <authorList>
            <consortium name="Los Alamos National Laboratory (LANL)"/>
            <consortium name="National Microbial Pathogen Data Resource (NMPDR)"/>
            <person name="Saunders E.H."/>
            <person name="Munk A.C."/>
            <person name="Tapia R."/>
            <person name="Green L."/>
            <person name="Rogers Y."/>
            <person name="Detter J.C."/>
            <person name="Bruce D."/>
            <person name="Brettin T.S."/>
            <person name="Colwell R.R."/>
            <person name="Huq A."/>
            <person name="Grim C.J."/>
            <person name="Hasan N.A."/>
            <person name="Bartels D."/>
            <person name="Vonstein V."/>
        </authorList>
    </citation>
    <scope>NUCLEOTIDE SEQUENCE [LARGE SCALE GENOMIC DNA]</scope>
    <source>
        <strain evidence="4 5">CIP 101886</strain>
    </source>
</reference>
<dbReference type="Gene3D" id="3.10.560.10">
    <property type="entry name" value="Outer membrane lipoprotein wza domain like"/>
    <property type="match status" value="1"/>
</dbReference>
<accession>D0IAS9</accession>
<dbReference type="Pfam" id="PF20616">
    <property type="entry name" value="Caps_syn_GfcC_N"/>
    <property type="match status" value="1"/>
</dbReference>
<protein>
    <submittedName>
        <fullName evidence="4">Hypothetical polysaccharide synthesis-related protein</fullName>
    </submittedName>
</protein>
<feature type="chain" id="PRO_5003008202" evidence="1">
    <location>
        <begin position="35"/>
        <end position="277"/>
    </location>
</feature>
<feature type="signal peptide" evidence="1">
    <location>
        <begin position="1"/>
        <end position="34"/>
    </location>
</feature>
<dbReference type="EMBL" id="ADAQ01000013">
    <property type="protein sequence ID" value="EEY70997.1"/>
    <property type="molecule type" value="Genomic_DNA"/>
</dbReference>
<keyword evidence="1" id="KW-0732">Signal</keyword>
<comment type="caution">
    <text evidence="4">The sequence shown here is derived from an EMBL/GenBank/DDBJ whole genome shotgun (WGS) entry which is preliminary data.</text>
</comment>
<proteinExistence type="predicted"/>
<gene>
    <name evidence="4" type="ORF">VHA_002856</name>
</gene>